<name>A0A5B0MBZ0_PUCGR</name>
<evidence type="ECO:0000313" key="3">
    <source>
        <dbReference type="Proteomes" id="UP000324748"/>
    </source>
</evidence>
<feature type="compositionally biased region" description="Polar residues" evidence="1">
    <location>
        <begin position="53"/>
        <end position="66"/>
    </location>
</feature>
<evidence type="ECO:0000256" key="1">
    <source>
        <dbReference type="SAM" id="MobiDB-lite"/>
    </source>
</evidence>
<dbReference type="AlphaFoldDB" id="A0A5B0MBZ0"/>
<feature type="region of interest" description="Disordered" evidence="1">
    <location>
        <begin position="21"/>
        <end position="66"/>
    </location>
</feature>
<keyword evidence="3" id="KW-1185">Reference proteome</keyword>
<dbReference type="EMBL" id="VSWC01000158">
    <property type="protein sequence ID" value="KAA1073490.1"/>
    <property type="molecule type" value="Genomic_DNA"/>
</dbReference>
<proteinExistence type="predicted"/>
<feature type="region of interest" description="Disordered" evidence="1">
    <location>
        <begin position="334"/>
        <end position="360"/>
    </location>
</feature>
<organism evidence="2 3">
    <name type="scientific">Puccinia graminis f. sp. tritici</name>
    <dbReference type="NCBI Taxonomy" id="56615"/>
    <lineage>
        <taxon>Eukaryota</taxon>
        <taxon>Fungi</taxon>
        <taxon>Dikarya</taxon>
        <taxon>Basidiomycota</taxon>
        <taxon>Pucciniomycotina</taxon>
        <taxon>Pucciniomycetes</taxon>
        <taxon>Pucciniales</taxon>
        <taxon>Pucciniaceae</taxon>
        <taxon>Puccinia</taxon>
    </lineage>
</organism>
<protein>
    <submittedName>
        <fullName evidence="2">Uncharacterized protein</fullName>
    </submittedName>
</protein>
<feature type="compositionally biased region" description="Basic and acidic residues" evidence="1">
    <location>
        <begin position="139"/>
        <end position="152"/>
    </location>
</feature>
<dbReference type="OrthoDB" id="2501121at2759"/>
<dbReference type="Proteomes" id="UP000324748">
    <property type="component" value="Unassembled WGS sequence"/>
</dbReference>
<sequence length="360" mass="40279">MIHSSRGFRVFWRPPLAPARDPVSGKLPGRTPDSEYAEADSSDQLGNIDHQPTKMTTQSSSSSNQEIITDRIVIPLATDERCWFKCRQSNAGRLRGQEPMCSLFCYYSNQLPSLITDPATALKKARTSTSSTSNVPSNDQDKNHVLSDKKEEPEDRLDELIRKYTFSYFEGKYFYFATGKPAVIRHLASMRQLGSVEHDWLVQKFKEEDEAIHEKSKPAGKQIPDKSHRGLVVLAYHKDYESVINIAHSIASGLASVHAHFEKIYGPSYKILSKLPGSMRQLMDPEESKVPSQFTMIHGLFTQPLLSNSATLLNRSFESLSEVLGRLATKYASRFDDDKKDNSNGRFGGKPGPPPSPPSA</sequence>
<accession>A0A5B0MBZ0</accession>
<evidence type="ECO:0000313" key="2">
    <source>
        <dbReference type="EMBL" id="KAA1073490.1"/>
    </source>
</evidence>
<feature type="compositionally biased region" description="Pro residues" evidence="1">
    <location>
        <begin position="351"/>
        <end position="360"/>
    </location>
</feature>
<gene>
    <name evidence="2" type="ORF">PGT21_013537</name>
</gene>
<feature type="compositionally biased region" description="Basic and acidic residues" evidence="1">
    <location>
        <begin position="334"/>
        <end position="343"/>
    </location>
</feature>
<comment type="caution">
    <text evidence="2">The sequence shown here is derived from an EMBL/GenBank/DDBJ whole genome shotgun (WGS) entry which is preliminary data.</text>
</comment>
<feature type="region of interest" description="Disordered" evidence="1">
    <location>
        <begin position="125"/>
        <end position="152"/>
    </location>
</feature>
<reference evidence="2 3" key="1">
    <citation type="submission" date="2019-05" db="EMBL/GenBank/DDBJ databases">
        <title>Emergence of the Ug99 lineage of the wheat stem rust pathogen through somatic hybridization.</title>
        <authorList>
            <person name="Li F."/>
            <person name="Upadhyaya N.M."/>
            <person name="Sperschneider J."/>
            <person name="Matny O."/>
            <person name="Nguyen-Phuc H."/>
            <person name="Mago R."/>
            <person name="Raley C."/>
            <person name="Miller M.E."/>
            <person name="Silverstein K.A.T."/>
            <person name="Henningsen E."/>
            <person name="Hirsch C.D."/>
            <person name="Visser B."/>
            <person name="Pretorius Z.A."/>
            <person name="Steffenson B.J."/>
            <person name="Schwessinger B."/>
            <person name="Dodds P.N."/>
            <person name="Figueroa M."/>
        </authorList>
    </citation>
    <scope>NUCLEOTIDE SEQUENCE [LARGE SCALE GENOMIC DNA]</scope>
    <source>
        <strain evidence="2">21-0</strain>
    </source>
</reference>